<proteinExistence type="predicted"/>
<evidence type="ECO:0000313" key="2">
    <source>
        <dbReference type="Proteomes" id="UP001319827"/>
    </source>
</evidence>
<protein>
    <submittedName>
        <fullName evidence="1">Uncharacterized protein</fullName>
    </submittedName>
</protein>
<dbReference type="EMBL" id="AP024355">
    <property type="protein sequence ID" value="BCR03249.1"/>
    <property type="molecule type" value="Genomic_DNA"/>
</dbReference>
<reference evidence="1 2" key="1">
    <citation type="journal article" date="2016" name="C (Basel)">
        <title>Selective Growth of and Electricity Production by Marine Exoelectrogenic Bacteria in Self-Aggregated Hydrogel of Microbially Reduced Graphene Oxide.</title>
        <authorList>
            <person name="Yoshida N."/>
            <person name="Goto Y."/>
            <person name="Miyata Y."/>
        </authorList>
    </citation>
    <scope>NUCLEOTIDE SEQUENCE [LARGE SCALE GENOMIC DNA]</scope>
    <source>
        <strain evidence="1 2">NIT-T3</strain>
    </source>
</reference>
<name>A0ABM8HS17_9BACT</name>
<accession>A0ABM8HS17</accession>
<organism evidence="1 2">
    <name type="scientific">Desulfuromonas versatilis</name>
    <dbReference type="NCBI Taxonomy" id="2802975"/>
    <lineage>
        <taxon>Bacteria</taxon>
        <taxon>Pseudomonadati</taxon>
        <taxon>Thermodesulfobacteriota</taxon>
        <taxon>Desulfuromonadia</taxon>
        <taxon>Desulfuromonadales</taxon>
        <taxon>Desulfuromonadaceae</taxon>
        <taxon>Desulfuromonas</taxon>
    </lineage>
</organism>
<dbReference type="Proteomes" id="UP001319827">
    <property type="component" value="Chromosome"/>
</dbReference>
<keyword evidence="2" id="KW-1185">Reference proteome</keyword>
<sequence>MWRMDESGGKLFAGGQEDWTAAAREADNCGSFRADEEDEQTAEQARSCYNCRYRRWTAASFTCMAG</sequence>
<dbReference type="RefSeq" id="WP_221250732.1">
    <property type="nucleotide sequence ID" value="NZ_AP024355.1"/>
</dbReference>
<evidence type="ECO:0000313" key="1">
    <source>
        <dbReference type="EMBL" id="BCR03249.1"/>
    </source>
</evidence>
<gene>
    <name evidence="1" type="ORF">DESUT3_03180</name>
</gene>
<reference evidence="1 2" key="2">
    <citation type="journal article" date="2021" name="Int. J. Syst. Evol. Microbiol.">
        <title>Isolation and Polyphasic Characterization of Desulfuromonas versatilis sp. Nov., an Electrogenic Bacteria Capable of Versatile Metabolism Isolated from a Graphene Oxide-Reducing Enrichment Culture.</title>
        <authorList>
            <person name="Xie L."/>
            <person name="Yoshida N."/>
            <person name="Ishii S."/>
            <person name="Meng L."/>
        </authorList>
    </citation>
    <scope>NUCLEOTIDE SEQUENCE [LARGE SCALE GENOMIC DNA]</scope>
    <source>
        <strain evidence="1 2">NIT-T3</strain>
    </source>
</reference>